<evidence type="ECO:0000313" key="3">
    <source>
        <dbReference type="Proteomes" id="UP001168380"/>
    </source>
</evidence>
<dbReference type="PANTHER" id="PTHR36302">
    <property type="entry name" value="BLR7088 PROTEIN"/>
    <property type="match status" value="1"/>
</dbReference>
<sequence length="153" mass="16533">MPLRLTVVIVLVLGSLQSLAQSPADVLSSDAYVRLPVPGQKNAAAFMTLRNRAEKDRVLTSVSCSCAAKAELHSHRNEGGVMKMRREASVKLPAAGSFEFAPGGWHIMLLDFNRALRTGDAVDITLSFANGDTLQVPAVTKSVFDSSDHQHHH</sequence>
<accession>A0ABT8TFM4</accession>
<keyword evidence="3" id="KW-1185">Reference proteome</keyword>
<gene>
    <name evidence="2" type="ORF">QWI16_12015</name>
</gene>
<dbReference type="InterPro" id="IPR036182">
    <property type="entry name" value="PCuAC_sf"/>
</dbReference>
<dbReference type="InterPro" id="IPR007410">
    <property type="entry name" value="LpqE-like"/>
</dbReference>
<feature type="chain" id="PRO_5046037996" evidence="1">
    <location>
        <begin position="21"/>
        <end position="153"/>
    </location>
</feature>
<feature type="signal peptide" evidence="1">
    <location>
        <begin position="1"/>
        <end position="20"/>
    </location>
</feature>
<reference evidence="2" key="1">
    <citation type="submission" date="2023-07" db="EMBL/GenBank/DDBJ databases">
        <title>Gilvimarinus algae sp. nov., isolated from the surface of Kelp.</title>
        <authorList>
            <person name="Sun Y.Y."/>
            <person name="Gong Y."/>
            <person name="Du Z.J."/>
        </authorList>
    </citation>
    <scope>NUCLEOTIDE SEQUENCE</scope>
    <source>
        <strain evidence="2">SDUM040014</strain>
    </source>
</reference>
<dbReference type="Gene3D" id="2.60.40.1890">
    <property type="entry name" value="PCu(A)C copper chaperone"/>
    <property type="match status" value="1"/>
</dbReference>
<dbReference type="SUPFAM" id="SSF110087">
    <property type="entry name" value="DR1885-like metal-binding protein"/>
    <property type="match status" value="1"/>
</dbReference>
<keyword evidence="1" id="KW-0732">Signal</keyword>
<comment type="caution">
    <text evidence="2">The sequence shown here is derived from an EMBL/GenBank/DDBJ whole genome shotgun (WGS) entry which is preliminary data.</text>
</comment>
<dbReference type="RefSeq" id="WP_302713431.1">
    <property type="nucleotide sequence ID" value="NZ_JAULRT010000059.1"/>
</dbReference>
<dbReference type="Proteomes" id="UP001168380">
    <property type="component" value="Unassembled WGS sequence"/>
</dbReference>
<name>A0ABT8TFM4_9GAMM</name>
<evidence type="ECO:0000256" key="1">
    <source>
        <dbReference type="SAM" id="SignalP"/>
    </source>
</evidence>
<dbReference type="PANTHER" id="PTHR36302:SF1">
    <property type="entry name" value="COPPER CHAPERONE PCU(A)C"/>
    <property type="match status" value="1"/>
</dbReference>
<proteinExistence type="predicted"/>
<organism evidence="2 3">
    <name type="scientific">Gilvimarinus algae</name>
    <dbReference type="NCBI Taxonomy" id="3058037"/>
    <lineage>
        <taxon>Bacteria</taxon>
        <taxon>Pseudomonadati</taxon>
        <taxon>Pseudomonadota</taxon>
        <taxon>Gammaproteobacteria</taxon>
        <taxon>Cellvibrionales</taxon>
        <taxon>Cellvibrionaceae</taxon>
        <taxon>Gilvimarinus</taxon>
    </lineage>
</organism>
<dbReference type="Pfam" id="PF04314">
    <property type="entry name" value="PCuAC"/>
    <property type="match status" value="1"/>
</dbReference>
<protein>
    <submittedName>
        <fullName evidence="2">Copper chaperone PCu(A)C</fullName>
    </submittedName>
</protein>
<evidence type="ECO:0000313" key="2">
    <source>
        <dbReference type="EMBL" id="MDO3382895.1"/>
    </source>
</evidence>
<dbReference type="EMBL" id="JAULRT010000059">
    <property type="protein sequence ID" value="MDO3382895.1"/>
    <property type="molecule type" value="Genomic_DNA"/>
</dbReference>
<dbReference type="InterPro" id="IPR058248">
    <property type="entry name" value="Lxx211020-like"/>
</dbReference>